<dbReference type="GO" id="GO:0070059">
    <property type="term" value="P:intrinsic apoptotic signaling pathway in response to endoplasmic reticulum stress"/>
    <property type="evidence" value="ECO:0000318"/>
    <property type="project" value="GO_Central"/>
</dbReference>
<dbReference type="EMBL" id="GL732532">
    <property type="protein sequence ID" value="EFX85599.1"/>
    <property type="molecule type" value="Genomic_DNA"/>
</dbReference>
<evidence type="ECO:0000256" key="3">
    <source>
        <dbReference type="ARBA" id="ARBA00022840"/>
    </source>
</evidence>
<dbReference type="PANTHER" id="PTHR13954">
    <property type="entry name" value="IRE1-RELATED"/>
    <property type="match status" value="1"/>
</dbReference>
<dbReference type="InterPro" id="IPR045133">
    <property type="entry name" value="IRE1/2-like"/>
</dbReference>
<keyword evidence="1" id="KW-0808">Transferase</keyword>
<dbReference type="InParanoid" id="E9G5N1"/>
<dbReference type="AlphaFoldDB" id="E9G5N1"/>
<proteinExistence type="predicted"/>
<dbReference type="eggNOG" id="KOG1027">
    <property type="taxonomic scope" value="Eukaryota"/>
</dbReference>
<keyword evidence="2 4" id="KW-0547">Nucleotide-binding</keyword>
<organism evidence="6 7">
    <name type="scientific">Daphnia pulex</name>
    <name type="common">Water flea</name>
    <dbReference type="NCBI Taxonomy" id="6669"/>
    <lineage>
        <taxon>Eukaryota</taxon>
        <taxon>Metazoa</taxon>
        <taxon>Ecdysozoa</taxon>
        <taxon>Arthropoda</taxon>
        <taxon>Crustacea</taxon>
        <taxon>Branchiopoda</taxon>
        <taxon>Diplostraca</taxon>
        <taxon>Cladocera</taxon>
        <taxon>Anomopoda</taxon>
        <taxon>Daphniidae</taxon>
        <taxon>Daphnia</taxon>
    </lineage>
</organism>
<dbReference type="SUPFAM" id="SSF56112">
    <property type="entry name" value="Protein kinase-like (PK-like)"/>
    <property type="match status" value="2"/>
</dbReference>
<dbReference type="OrthoDB" id="6359405at2759"/>
<evidence type="ECO:0000256" key="4">
    <source>
        <dbReference type="PROSITE-ProRule" id="PRU10141"/>
    </source>
</evidence>
<dbReference type="GO" id="GO:0051082">
    <property type="term" value="F:unfolded protein binding"/>
    <property type="evidence" value="ECO:0000318"/>
    <property type="project" value="GO_Central"/>
</dbReference>
<sequence>MDYNFGEKHKQIQAKGEIWDADVFQNEEHWKQLINLRDDNLVQYHQCSIKGEARLLVMDLCEGSMLDYCRKNLDDNVTLFVKGIDIIWQITCGMDYLNRHKIHHGNLMLENVLFWKRNSSSKRIVVKLAGYGYKLFQNQNNIKDDLYQLGCLYYSAATKDEAKPNELISLEILTEIELNHRSLALDLIHLLIKGEDGLKLEIATLLRHPLFIRSSEDGKARLIKDLTDGELSHVWNSKQKLQEWKMALTEQTELHDEDFHDLTDILVSEKKDIGQQVAEALRTTPKSFAEYIWYLATDLSFSEETNKVQSIEIYELLGEGNYGKVFKCNYTDGDGKRYLTACKKCNTKREGNDMFDREIQTLRQLNHLFVIKYLDMIEKSSKKFIVMELCDGSLKDYFDGKLEGIPKDSLDDKILVSQIALGVAYIHDKGIIHKDLKLENILLKRQSPRLVLAKIADFGFAKELKPGKAEFSETLHPGTESYMAPELLTADKGAYPASFASDVYALGIIIVRIIKKGDPPFGLNKLLRTASMVRGLVPPELQEFSWDLIDLIVKLTEKEPEKRPEMTLVLRHPYFVLTNDRTKRYFVDKLCNDFNLLSKDDRTKQLKKIFNQHNFQEWYSTTLSGYPDTDDEIEEMSKNLSLFRKYDPEIQADTLYPAKKYAEKIKEAISSNYDANIESQINQVSHKIDLENV</sequence>
<dbReference type="InterPro" id="IPR001245">
    <property type="entry name" value="Ser-Thr/Tyr_kinase_cat_dom"/>
</dbReference>
<dbReference type="SMART" id="SM00220">
    <property type="entry name" value="S_TKc"/>
    <property type="match status" value="1"/>
</dbReference>
<keyword evidence="7" id="KW-1185">Reference proteome</keyword>
<dbReference type="PANTHER" id="PTHR13954:SF6">
    <property type="entry name" value="NON-SPECIFIC SERINE_THREONINE PROTEIN KINASE"/>
    <property type="match status" value="1"/>
</dbReference>
<evidence type="ECO:0000259" key="5">
    <source>
        <dbReference type="PROSITE" id="PS50011"/>
    </source>
</evidence>
<dbReference type="GO" id="GO:0005524">
    <property type="term" value="F:ATP binding"/>
    <property type="evidence" value="ECO:0007669"/>
    <property type="project" value="UniProtKB-UniRule"/>
</dbReference>
<dbReference type="GO" id="GO:0004521">
    <property type="term" value="F:RNA endonuclease activity"/>
    <property type="evidence" value="ECO:0000318"/>
    <property type="project" value="GO_Central"/>
</dbReference>
<keyword evidence="1" id="KW-0418">Kinase</keyword>
<accession>E9G5N1</accession>
<dbReference type="HOGENOM" id="CLU_397545_0_0_1"/>
<evidence type="ECO:0000256" key="2">
    <source>
        <dbReference type="ARBA" id="ARBA00022741"/>
    </source>
</evidence>
<protein>
    <recommendedName>
        <fullName evidence="5">Protein kinase domain-containing protein</fullName>
    </recommendedName>
</protein>
<dbReference type="Gene3D" id="1.10.510.10">
    <property type="entry name" value="Transferase(Phosphotransferase) domain 1"/>
    <property type="match status" value="2"/>
</dbReference>
<feature type="domain" description="Protein kinase" evidence="5">
    <location>
        <begin position="311"/>
        <end position="575"/>
    </location>
</feature>
<dbReference type="PROSITE" id="PS00107">
    <property type="entry name" value="PROTEIN_KINASE_ATP"/>
    <property type="match status" value="1"/>
</dbReference>
<dbReference type="Pfam" id="PF00069">
    <property type="entry name" value="Pkinase"/>
    <property type="match status" value="1"/>
</dbReference>
<gene>
    <name evidence="6" type="ORF">DAPPUDRAFT_237704</name>
</gene>
<dbReference type="STRING" id="6669.E9G5N1"/>
<dbReference type="GO" id="GO:0005783">
    <property type="term" value="C:endoplasmic reticulum"/>
    <property type="evidence" value="ECO:0000318"/>
    <property type="project" value="GO_Central"/>
</dbReference>
<keyword evidence="3 4" id="KW-0067">ATP-binding</keyword>
<dbReference type="InterPro" id="IPR017441">
    <property type="entry name" value="Protein_kinase_ATP_BS"/>
</dbReference>
<reference evidence="6 7" key="1">
    <citation type="journal article" date="2011" name="Science">
        <title>The ecoresponsive genome of Daphnia pulex.</title>
        <authorList>
            <person name="Colbourne J.K."/>
            <person name="Pfrender M.E."/>
            <person name="Gilbert D."/>
            <person name="Thomas W.K."/>
            <person name="Tucker A."/>
            <person name="Oakley T.H."/>
            <person name="Tokishita S."/>
            <person name="Aerts A."/>
            <person name="Arnold G.J."/>
            <person name="Basu M.K."/>
            <person name="Bauer D.J."/>
            <person name="Caceres C.E."/>
            <person name="Carmel L."/>
            <person name="Casola C."/>
            <person name="Choi J.H."/>
            <person name="Detter J.C."/>
            <person name="Dong Q."/>
            <person name="Dusheyko S."/>
            <person name="Eads B.D."/>
            <person name="Frohlich T."/>
            <person name="Geiler-Samerotte K.A."/>
            <person name="Gerlach D."/>
            <person name="Hatcher P."/>
            <person name="Jogdeo S."/>
            <person name="Krijgsveld J."/>
            <person name="Kriventseva E.V."/>
            <person name="Kultz D."/>
            <person name="Laforsch C."/>
            <person name="Lindquist E."/>
            <person name="Lopez J."/>
            <person name="Manak J.R."/>
            <person name="Muller J."/>
            <person name="Pangilinan J."/>
            <person name="Patwardhan R.P."/>
            <person name="Pitluck S."/>
            <person name="Pritham E.J."/>
            <person name="Rechtsteiner A."/>
            <person name="Rho M."/>
            <person name="Rogozin I.B."/>
            <person name="Sakarya O."/>
            <person name="Salamov A."/>
            <person name="Schaack S."/>
            <person name="Shapiro H."/>
            <person name="Shiga Y."/>
            <person name="Skalitzky C."/>
            <person name="Smith Z."/>
            <person name="Souvorov A."/>
            <person name="Sung W."/>
            <person name="Tang Z."/>
            <person name="Tsuchiya D."/>
            <person name="Tu H."/>
            <person name="Vos H."/>
            <person name="Wang M."/>
            <person name="Wolf Y.I."/>
            <person name="Yamagata H."/>
            <person name="Yamada T."/>
            <person name="Ye Y."/>
            <person name="Shaw J.R."/>
            <person name="Andrews J."/>
            <person name="Crease T.J."/>
            <person name="Tang H."/>
            <person name="Lucas S.M."/>
            <person name="Robertson H.M."/>
            <person name="Bork P."/>
            <person name="Koonin E.V."/>
            <person name="Zdobnov E.M."/>
            <person name="Grigoriev I.V."/>
            <person name="Lynch M."/>
            <person name="Boore J.L."/>
        </authorList>
    </citation>
    <scope>NUCLEOTIDE SEQUENCE [LARGE SCALE GENOMIC DNA]</scope>
</reference>
<dbReference type="Proteomes" id="UP000000305">
    <property type="component" value="Unassembled WGS sequence"/>
</dbReference>
<feature type="domain" description="Protein kinase" evidence="5">
    <location>
        <begin position="1"/>
        <end position="294"/>
    </location>
</feature>
<evidence type="ECO:0000313" key="7">
    <source>
        <dbReference type="Proteomes" id="UP000000305"/>
    </source>
</evidence>
<dbReference type="InterPro" id="IPR011009">
    <property type="entry name" value="Kinase-like_dom_sf"/>
</dbReference>
<dbReference type="InterPro" id="IPR000719">
    <property type="entry name" value="Prot_kinase_dom"/>
</dbReference>
<dbReference type="GO" id="GO:0036498">
    <property type="term" value="P:IRE1-mediated unfolded protein response"/>
    <property type="evidence" value="ECO:0000318"/>
    <property type="project" value="GO_Central"/>
</dbReference>
<dbReference type="PhylomeDB" id="E9G5N1"/>
<dbReference type="KEGG" id="dpx:DAPPUDRAFT_237704"/>
<dbReference type="Pfam" id="PF07714">
    <property type="entry name" value="PK_Tyr_Ser-Thr"/>
    <property type="match status" value="1"/>
</dbReference>
<dbReference type="PROSITE" id="PS50011">
    <property type="entry name" value="PROTEIN_KINASE_DOM"/>
    <property type="match status" value="2"/>
</dbReference>
<dbReference type="PROSITE" id="PS00108">
    <property type="entry name" value="PROTEIN_KINASE_ST"/>
    <property type="match status" value="1"/>
</dbReference>
<dbReference type="GO" id="GO:0004674">
    <property type="term" value="F:protein serine/threonine kinase activity"/>
    <property type="evidence" value="ECO:0000318"/>
    <property type="project" value="GO_Central"/>
</dbReference>
<keyword evidence="1" id="KW-0723">Serine/threonine-protein kinase</keyword>
<dbReference type="CDD" id="cd00180">
    <property type="entry name" value="PKc"/>
    <property type="match status" value="1"/>
</dbReference>
<evidence type="ECO:0000256" key="1">
    <source>
        <dbReference type="ARBA" id="ARBA00022527"/>
    </source>
</evidence>
<feature type="binding site" evidence="4">
    <location>
        <position position="343"/>
    </location>
    <ligand>
        <name>ATP</name>
        <dbReference type="ChEBI" id="CHEBI:30616"/>
    </ligand>
</feature>
<dbReference type="InterPro" id="IPR008271">
    <property type="entry name" value="Ser/Thr_kinase_AS"/>
</dbReference>
<evidence type="ECO:0000313" key="6">
    <source>
        <dbReference type="EMBL" id="EFX85599.1"/>
    </source>
</evidence>
<name>E9G5N1_DAPPU</name>